<accession>A0A6C0HJS6</accession>
<dbReference type="AlphaFoldDB" id="A0A6C0HJS6"/>
<protein>
    <submittedName>
        <fullName evidence="2">Uncharacterized protein</fullName>
    </submittedName>
</protein>
<dbReference type="SUPFAM" id="SSF48403">
    <property type="entry name" value="Ankyrin repeat"/>
    <property type="match status" value="1"/>
</dbReference>
<dbReference type="EMBL" id="MN739976">
    <property type="protein sequence ID" value="QHT80898.1"/>
    <property type="molecule type" value="Genomic_DNA"/>
</dbReference>
<dbReference type="Gene3D" id="1.25.40.20">
    <property type="entry name" value="Ankyrin repeat-containing domain"/>
    <property type="match status" value="1"/>
</dbReference>
<name>A0A6C0HJS6_9ZZZZ</name>
<dbReference type="Gene3D" id="3.40.630.30">
    <property type="match status" value="1"/>
</dbReference>
<organism evidence="2">
    <name type="scientific">viral metagenome</name>
    <dbReference type="NCBI Taxonomy" id="1070528"/>
    <lineage>
        <taxon>unclassified sequences</taxon>
        <taxon>metagenomes</taxon>
        <taxon>organismal metagenomes</taxon>
    </lineage>
</organism>
<dbReference type="SUPFAM" id="SSF55729">
    <property type="entry name" value="Acyl-CoA N-acyltransferases (Nat)"/>
    <property type="match status" value="1"/>
</dbReference>
<evidence type="ECO:0000313" key="2">
    <source>
        <dbReference type="EMBL" id="QHT80898.1"/>
    </source>
</evidence>
<evidence type="ECO:0000256" key="1">
    <source>
        <dbReference type="SAM" id="MobiDB-lite"/>
    </source>
</evidence>
<reference evidence="2" key="1">
    <citation type="journal article" date="2020" name="Nature">
        <title>Giant virus diversity and host interactions through global metagenomics.</title>
        <authorList>
            <person name="Schulz F."/>
            <person name="Roux S."/>
            <person name="Paez-Espino D."/>
            <person name="Jungbluth S."/>
            <person name="Walsh D.A."/>
            <person name="Denef V.J."/>
            <person name="McMahon K.D."/>
            <person name="Konstantinidis K.T."/>
            <person name="Eloe-Fadrosh E.A."/>
            <person name="Kyrpides N.C."/>
            <person name="Woyke T."/>
        </authorList>
    </citation>
    <scope>NUCLEOTIDE SEQUENCE</scope>
    <source>
        <strain evidence="2">GVMAG-M-3300023184-135</strain>
    </source>
</reference>
<dbReference type="InterPro" id="IPR036770">
    <property type="entry name" value="Ankyrin_rpt-contain_sf"/>
</dbReference>
<sequence>MEEWQVNALLSKTDLAGFRAQDESQGSAYSDWFYAGRDGHSAITKAIFDNNLDIVRYVIEKHPDSAREANDKFGYPLDYAKKLGGRDDIVSFLHSVGAKFSRAAPASAPAYAPASGRVIVQDSDPGGALKIMILSRVDDVLRANCVTARGTKTVDPPEFDMLDEEFQDLIRSIPGNPCKGGIGETFMQEGFVKNTRFMLLYRGSGFEIYPYGFVFARPEGTGYFLDLICATQNGRDLLSFFIKWCSRKGAQFIHLHALPQVIGLYTKFGFEFRRGCSDKPLPSTKDFSAKVRTEGKAFPKTVEDVWTDDKFKYVREMVLNLQKNGFSAYEHAPAECFSPDLTEEKFKELGCGIEGYTMTRCNVKLRTRKQRKQRKQRKTKRRKTRKGK</sequence>
<dbReference type="InterPro" id="IPR016181">
    <property type="entry name" value="Acyl_CoA_acyltransferase"/>
</dbReference>
<feature type="region of interest" description="Disordered" evidence="1">
    <location>
        <begin position="366"/>
        <end position="388"/>
    </location>
</feature>
<proteinExistence type="predicted"/>